<accession>A0A1H3YMQ3</accession>
<dbReference type="RefSeq" id="WP_092133333.1">
    <property type="nucleotide sequence ID" value="NZ_FNQK01000007.1"/>
</dbReference>
<protein>
    <submittedName>
        <fullName evidence="2">Uncharacterized protein</fullName>
    </submittedName>
</protein>
<keyword evidence="1" id="KW-0175">Coiled coil</keyword>
<feature type="coiled-coil region" evidence="1">
    <location>
        <begin position="125"/>
        <end position="187"/>
    </location>
</feature>
<dbReference type="Proteomes" id="UP000198846">
    <property type="component" value="Unassembled WGS sequence"/>
</dbReference>
<organism evidence="2 3">
    <name type="scientific">Bizionia paragorgiae</name>
    <dbReference type="NCBI Taxonomy" id="283786"/>
    <lineage>
        <taxon>Bacteria</taxon>
        <taxon>Pseudomonadati</taxon>
        <taxon>Bacteroidota</taxon>
        <taxon>Flavobacteriia</taxon>
        <taxon>Flavobacteriales</taxon>
        <taxon>Flavobacteriaceae</taxon>
        <taxon>Bizionia</taxon>
    </lineage>
</organism>
<dbReference type="AlphaFoldDB" id="A0A1H3YMQ3"/>
<dbReference type="STRING" id="283786.SAMN04487990_10710"/>
<evidence type="ECO:0000313" key="3">
    <source>
        <dbReference type="Proteomes" id="UP000198846"/>
    </source>
</evidence>
<proteinExistence type="predicted"/>
<dbReference type="OrthoDB" id="1365975at2"/>
<gene>
    <name evidence="2" type="ORF">SAMN04487990_10710</name>
</gene>
<reference evidence="2 3" key="1">
    <citation type="submission" date="2016-10" db="EMBL/GenBank/DDBJ databases">
        <authorList>
            <person name="de Groot N.N."/>
        </authorList>
    </citation>
    <scope>NUCLEOTIDE SEQUENCE [LARGE SCALE GENOMIC DNA]</scope>
    <source>
        <strain evidence="2 3">DSM 23842</strain>
    </source>
</reference>
<evidence type="ECO:0000313" key="2">
    <source>
        <dbReference type="EMBL" id="SEA12899.1"/>
    </source>
</evidence>
<dbReference type="EMBL" id="FNQK01000007">
    <property type="protein sequence ID" value="SEA12899.1"/>
    <property type="molecule type" value="Genomic_DNA"/>
</dbReference>
<keyword evidence="3" id="KW-1185">Reference proteome</keyword>
<evidence type="ECO:0000256" key="1">
    <source>
        <dbReference type="SAM" id="Coils"/>
    </source>
</evidence>
<sequence>MREYEQLKSHLSKNERNFVDVLDYDTQQYIDKGLYKSVLEKKHNGLENYLTKLVSSGERNLQFYQRRSNGSGSQLAGPVLQMTLKPQQPEEPIQQPMYNQSQPQALHGAQQGLPTNTSAAEMFLREKLVDVRERYTEKIKDLNERIEELKTDLDEYKSTCKSFRNKNDDLQSQVNLFEREKAMLTRQFEFEKQVALKEAESNQKGILDSETGQLLLTEGLGFVSQLAMKQQATTPGLNAPQQPQASSQIKLALLGVVNQEAFNDGLCETVLNTIAGLTQNEEFKTDLDKLLQQYELKPQ</sequence>
<name>A0A1H3YMQ3_BIZPA</name>